<comment type="subcellular location">
    <subcellularLocation>
        <location evidence="4">Cytoplasm</location>
    </subcellularLocation>
</comment>
<organism evidence="7 8">
    <name type="scientific">Thermodesulfovibrio aggregans</name>
    <dbReference type="NCBI Taxonomy" id="86166"/>
    <lineage>
        <taxon>Bacteria</taxon>
        <taxon>Pseudomonadati</taxon>
        <taxon>Nitrospirota</taxon>
        <taxon>Thermodesulfovibrionia</taxon>
        <taxon>Thermodesulfovibrionales</taxon>
        <taxon>Thermodesulfovibrionaceae</taxon>
        <taxon>Thermodesulfovibrio</taxon>
    </lineage>
</organism>
<feature type="binding site" evidence="4">
    <location>
        <position position="196"/>
    </location>
    <ligand>
        <name>NAD(+)</name>
        <dbReference type="ChEBI" id="CHEBI:57540"/>
    </ligand>
</feature>
<feature type="binding site" evidence="4">
    <location>
        <position position="40"/>
    </location>
    <ligand>
        <name>NAD(+)</name>
        <dbReference type="ChEBI" id="CHEBI:57540"/>
    </ligand>
</feature>
<dbReference type="PANTHER" id="PTHR11085">
    <property type="entry name" value="NAD-DEPENDENT PROTEIN DEACYLASE SIRTUIN-5, MITOCHONDRIAL-RELATED"/>
    <property type="match status" value="1"/>
</dbReference>
<evidence type="ECO:0000256" key="3">
    <source>
        <dbReference type="ARBA" id="ARBA00023027"/>
    </source>
</evidence>
<dbReference type="EMBL" id="PNIO01000035">
    <property type="protein sequence ID" value="PMP71058.1"/>
    <property type="molecule type" value="Genomic_DNA"/>
</dbReference>
<feature type="binding site" evidence="4">
    <location>
        <position position="108"/>
    </location>
    <ligand>
        <name>nicotinamide</name>
        <dbReference type="ChEBI" id="CHEBI:17154"/>
    </ligand>
</feature>
<accession>A0A2J6WL14</accession>
<dbReference type="EC" id="2.3.1.286" evidence="4"/>
<dbReference type="GO" id="GO:0008270">
    <property type="term" value="F:zinc ion binding"/>
    <property type="evidence" value="ECO:0007669"/>
    <property type="project" value="UniProtKB-UniRule"/>
</dbReference>
<dbReference type="GO" id="GO:0005737">
    <property type="term" value="C:cytoplasm"/>
    <property type="evidence" value="ECO:0007669"/>
    <property type="project" value="UniProtKB-SubCell"/>
</dbReference>
<comment type="cofactor">
    <cofactor evidence="4">
        <name>Zn(2+)</name>
        <dbReference type="ChEBI" id="CHEBI:29105"/>
    </cofactor>
    <text evidence="4">Binds 1 zinc ion per subunit.</text>
</comment>
<keyword evidence="4 5" id="KW-0862">Zinc</keyword>
<dbReference type="NCBIfam" id="NF001753">
    <property type="entry name" value="PRK00481.1-3"/>
    <property type="match status" value="1"/>
</dbReference>
<evidence type="ECO:0000313" key="7">
    <source>
        <dbReference type="EMBL" id="PMP71058.1"/>
    </source>
</evidence>
<dbReference type="InterPro" id="IPR028628">
    <property type="entry name" value="Sirtuin_class_U"/>
</dbReference>
<feature type="binding site" evidence="4">
    <location>
        <position position="107"/>
    </location>
    <ligand>
        <name>NAD(+)</name>
        <dbReference type="ChEBI" id="CHEBI:57540"/>
    </ligand>
</feature>
<evidence type="ECO:0000256" key="1">
    <source>
        <dbReference type="ARBA" id="ARBA00022490"/>
    </source>
</evidence>
<feature type="binding site" evidence="4">
    <location>
        <position position="105"/>
    </location>
    <ligand>
        <name>NAD(+)</name>
        <dbReference type="ChEBI" id="CHEBI:57540"/>
    </ligand>
</feature>
<feature type="binding site" evidence="4">
    <location>
        <position position="197"/>
    </location>
    <ligand>
        <name>NAD(+)</name>
        <dbReference type="ChEBI" id="CHEBI:57540"/>
    </ligand>
</feature>
<comment type="caution">
    <text evidence="7">The sequence shown here is derived from an EMBL/GenBank/DDBJ whole genome shotgun (WGS) entry which is preliminary data.</text>
</comment>
<feature type="active site" description="Proton acceptor" evidence="4 5">
    <location>
        <position position="123"/>
    </location>
</feature>
<name>A0A2J6WL14_9BACT</name>
<comment type="function">
    <text evidence="4">NAD-dependent protein deacetylase which modulates the activities of several enzymes which are inactive in their acetylated form.</text>
</comment>
<dbReference type="GO" id="GO:0070403">
    <property type="term" value="F:NAD+ binding"/>
    <property type="evidence" value="ECO:0007669"/>
    <property type="project" value="UniProtKB-UniRule"/>
</dbReference>
<dbReference type="InterPro" id="IPR029035">
    <property type="entry name" value="DHS-like_NAD/FAD-binding_dom"/>
</dbReference>
<dbReference type="HAMAP" id="MF_01968">
    <property type="entry name" value="Sirtuin_ClassU"/>
    <property type="match status" value="1"/>
</dbReference>
<keyword evidence="3 4" id="KW-0520">NAD</keyword>
<dbReference type="Proteomes" id="UP000242288">
    <property type="component" value="Unassembled WGS sequence"/>
</dbReference>
<dbReference type="InterPro" id="IPR003000">
    <property type="entry name" value="Sirtuin"/>
</dbReference>
<feature type="binding site" evidence="4">
    <location>
        <position position="108"/>
    </location>
    <ligand>
        <name>NAD(+)</name>
        <dbReference type="ChEBI" id="CHEBI:57540"/>
    </ligand>
</feature>
<dbReference type="AlphaFoldDB" id="A0A2J6WL14"/>
<feature type="binding site" evidence="4 5">
    <location>
        <position position="134"/>
    </location>
    <ligand>
        <name>Zn(2+)</name>
        <dbReference type="ChEBI" id="CHEBI:29105"/>
    </ligand>
</feature>
<feature type="binding site" evidence="4">
    <location>
        <position position="107"/>
    </location>
    <ligand>
        <name>nicotinamide</name>
        <dbReference type="ChEBI" id="CHEBI:17154"/>
    </ligand>
</feature>
<evidence type="ECO:0000256" key="4">
    <source>
        <dbReference type="HAMAP-Rule" id="MF_01968"/>
    </source>
</evidence>
<feature type="binding site" evidence="4">
    <location>
        <position position="39"/>
    </location>
    <ligand>
        <name>NAD(+)</name>
        <dbReference type="ChEBI" id="CHEBI:57540"/>
    </ligand>
</feature>
<dbReference type="CDD" id="cd01407">
    <property type="entry name" value="SIR2-fam"/>
    <property type="match status" value="1"/>
</dbReference>
<evidence type="ECO:0000313" key="8">
    <source>
        <dbReference type="Proteomes" id="UP000242288"/>
    </source>
</evidence>
<feature type="binding site" evidence="4">
    <location>
        <position position="221"/>
    </location>
    <ligand>
        <name>NAD(+)</name>
        <dbReference type="ChEBI" id="CHEBI:57540"/>
    </ligand>
</feature>
<evidence type="ECO:0000259" key="6">
    <source>
        <dbReference type="PROSITE" id="PS50305"/>
    </source>
</evidence>
<feature type="binding site" evidence="4 5">
    <location>
        <position position="158"/>
    </location>
    <ligand>
        <name>Zn(2+)</name>
        <dbReference type="ChEBI" id="CHEBI:29105"/>
    </ligand>
</feature>
<feature type="binding site" evidence="4">
    <location>
        <position position="39"/>
    </location>
    <ligand>
        <name>nicotinamide</name>
        <dbReference type="ChEBI" id="CHEBI:17154"/>
    </ligand>
</feature>
<proteinExistence type="inferred from homology"/>
<dbReference type="Gene3D" id="3.40.50.1220">
    <property type="entry name" value="TPP-binding domain"/>
    <property type="match status" value="1"/>
</dbReference>
<comment type="similarity">
    <text evidence="4">Belongs to the sirtuin family. Class U subfamily.</text>
</comment>
<keyword evidence="4 5" id="KW-0479">Metal-binding</keyword>
<dbReference type="SUPFAM" id="SSF52467">
    <property type="entry name" value="DHS-like NAD/FAD-binding domain"/>
    <property type="match status" value="1"/>
</dbReference>
<gene>
    <name evidence="4" type="primary">cobB</name>
    <name evidence="7" type="ORF">C0186_04260</name>
</gene>
<dbReference type="Pfam" id="PF02146">
    <property type="entry name" value="SIR2"/>
    <property type="match status" value="1"/>
</dbReference>
<dbReference type="PROSITE" id="PS50305">
    <property type="entry name" value="SIRTUIN"/>
    <property type="match status" value="1"/>
</dbReference>
<dbReference type="InterPro" id="IPR050134">
    <property type="entry name" value="NAD-dep_sirtuin_deacylases"/>
</dbReference>
<feature type="domain" description="Deacetylase sirtuin-type" evidence="6">
    <location>
        <begin position="2"/>
        <end position="248"/>
    </location>
</feature>
<dbReference type="InterPro" id="IPR026590">
    <property type="entry name" value="Ssirtuin_cat_dom"/>
</dbReference>
<evidence type="ECO:0000256" key="5">
    <source>
        <dbReference type="PROSITE-ProRule" id="PRU00236"/>
    </source>
</evidence>
<reference evidence="7 8" key="1">
    <citation type="submission" date="2018-01" db="EMBL/GenBank/DDBJ databases">
        <title>Metagenomic assembled genomes from two thermal pools in the Uzon Caldera, Kamchatka, Russia.</title>
        <authorList>
            <person name="Wilkins L."/>
            <person name="Ettinger C."/>
        </authorList>
    </citation>
    <scope>NUCLEOTIDE SEQUENCE [LARGE SCALE GENOMIC DNA]</scope>
    <source>
        <strain evidence="7">ZAV-04</strain>
    </source>
</reference>
<keyword evidence="2 4" id="KW-0808">Transferase</keyword>
<feature type="binding site" evidence="4 5">
    <location>
        <position position="155"/>
    </location>
    <ligand>
        <name>Zn(2+)</name>
        <dbReference type="ChEBI" id="CHEBI:29105"/>
    </ligand>
</feature>
<feature type="binding site" evidence="4">
    <location>
        <position position="239"/>
    </location>
    <ligand>
        <name>NAD(+)</name>
        <dbReference type="ChEBI" id="CHEBI:57540"/>
    </ligand>
</feature>
<feature type="binding site" evidence="4">
    <location>
        <position position="32"/>
    </location>
    <ligand>
        <name>NAD(+)</name>
        <dbReference type="ChEBI" id="CHEBI:57540"/>
    </ligand>
</feature>
<dbReference type="InterPro" id="IPR026591">
    <property type="entry name" value="Sirtuin_cat_small_dom_sf"/>
</dbReference>
<keyword evidence="1 4" id="KW-0963">Cytoplasm</keyword>
<dbReference type="GO" id="GO:0017136">
    <property type="term" value="F:histone deacetylase activity, NAD-dependent"/>
    <property type="evidence" value="ECO:0007669"/>
    <property type="project" value="TreeGrafter"/>
</dbReference>
<feature type="binding site" evidence="4">
    <location>
        <position position="28"/>
    </location>
    <ligand>
        <name>NAD(+)</name>
        <dbReference type="ChEBI" id="CHEBI:57540"/>
    </ligand>
</feature>
<feature type="binding site" evidence="4">
    <location>
        <position position="123"/>
    </location>
    <ligand>
        <name>NAD(+)</name>
        <dbReference type="ChEBI" id="CHEBI:57540"/>
    </ligand>
</feature>
<dbReference type="Gene3D" id="3.30.1600.10">
    <property type="entry name" value="SIR2/SIRT2 'Small Domain"/>
    <property type="match status" value="1"/>
</dbReference>
<comment type="caution">
    <text evidence="4">Lacks conserved residue(s) required for the propagation of feature annotation.</text>
</comment>
<evidence type="ECO:0000256" key="2">
    <source>
        <dbReference type="ARBA" id="ARBA00022679"/>
    </source>
</evidence>
<dbReference type="PANTHER" id="PTHR11085:SF4">
    <property type="entry name" value="NAD-DEPENDENT PROTEIN DEACYLASE"/>
    <property type="match status" value="1"/>
</dbReference>
<protein>
    <recommendedName>
        <fullName evidence="4">NAD-dependent protein deacetylase</fullName>
        <ecNumber evidence="4">2.3.1.286</ecNumber>
    </recommendedName>
    <alternativeName>
        <fullName evidence="4">Regulatory protein SIR2 homolog</fullName>
    </alternativeName>
</protein>
<comment type="catalytic activity">
    <reaction evidence="4">
        <text>N(6)-acetyl-L-lysyl-[protein] + NAD(+) + H2O = 2''-O-acetyl-ADP-D-ribose + nicotinamide + L-lysyl-[protein]</text>
        <dbReference type="Rhea" id="RHEA:43636"/>
        <dbReference type="Rhea" id="RHEA-COMP:9752"/>
        <dbReference type="Rhea" id="RHEA-COMP:10731"/>
        <dbReference type="ChEBI" id="CHEBI:15377"/>
        <dbReference type="ChEBI" id="CHEBI:17154"/>
        <dbReference type="ChEBI" id="CHEBI:29969"/>
        <dbReference type="ChEBI" id="CHEBI:57540"/>
        <dbReference type="ChEBI" id="CHEBI:61930"/>
        <dbReference type="ChEBI" id="CHEBI:83767"/>
        <dbReference type="EC" id="2.3.1.286"/>
    </reaction>
</comment>
<sequence>MNLTYQEKIKKASQLIKNSNYTVAFTGAGISTESGIPDFRSPGGLWQRFRIVTYQEFIYDRQAREEFWRMKKELIHHLTNAKPNNAHIALAELEKKGFIKHVITQNIDGLHQMAGSKSVIELHGNQRGAICLDCEKLYKMDEILKMLEEQLDLRCYDCGGIIKPTVVFFGEPMPEKELIMAQQIANQCDLMLVIGTSLQVEPAASIPRIAHTRGAKLIFINKAETDWDWMAEIVFYGSASQVLKDIAI</sequence>
<feature type="binding site" evidence="4 5">
    <location>
        <position position="131"/>
    </location>
    <ligand>
        <name>Zn(2+)</name>
        <dbReference type="ChEBI" id="CHEBI:29105"/>
    </ligand>
</feature>